<comment type="caution">
    <text evidence="1">The sequence shown here is derived from an EMBL/GenBank/DDBJ whole genome shotgun (WGS) entry which is preliminary data.</text>
</comment>
<proteinExistence type="predicted"/>
<dbReference type="EMBL" id="BARS01022194">
    <property type="protein sequence ID" value="GAG12155.1"/>
    <property type="molecule type" value="Genomic_DNA"/>
</dbReference>
<accession>X0V210</accession>
<evidence type="ECO:0000313" key="1">
    <source>
        <dbReference type="EMBL" id="GAG12155.1"/>
    </source>
</evidence>
<sequence>NLELEEDQKDLMDTISAFNLQARYDGYKMEFYQKCSKGFAEKWTDVIKEFREWMKKKLII</sequence>
<gene>
    <name evidence="1" type="ORF">S01H1_35512</name>
</gene>
<reference evidence="1" key="1">
    <citation type="journal article" date="2014" name="Front. Microbiol.">
        <title>High frequency of phylogenetically diverse reductive dehalogenase-homologous genes in deep subseafloor sedimentary metagenomes.</title>
        <authorList>
            <person name="Kawai M."/>
            <person name="Futagami T."/>
            <person name="Toyoda A."/>
            <person name="Takaki Y."/>
            <person name="Nishi S."/>
            <person name="Hori S."/>
            <person name="Arai W."/>
            <person name="Tsubouchi T."/>
            <person name="Morono Y."/>
            <person name="Uchiyama I."/>
            <person name="Ito T."/>
            <person name="Fujiyama A."/>
            <person name="Inagaki F."/>
            <person name="Takami H."/>
        </authorList>
    </citation>
    <scope>NUCLEOTIDE SEQUENCE</scope>
    <source>
        <strain evidence="1">Expedition CK06-06</strain>
    </source>
</reference>
<evidence type="ECO:0008006" key="2">
    <source>
        <dbReference type="Google" id="ProtNLM"/>
    </source>
</evidence>
<name>X0V210_9ZZZZ</name>
<protein>
    <recommendedName>
        <fullName evidence="2">HEPN domain-containing protein</fullName>
    </recommendedName>
</protein>
<feature type="non-terminal residue" evidence="1">
    <location>
        <position position="1"/>
    </location>
</feature>
<organism evidence="1">
    <name type="scientific">marine sediment metagenome</name>
    <dbReference type="NCBI Taxonomy" id="412755"/>
    <lineage>
        <taxon>unclassified sequences</taxon>
        <taxon>metagenomes</taxon>
        <taxon>ecological metagenomes</taxon>
    </lineage>
</organism>
<dbReference type="AlphaFoldDB" id="X0V210"/>